<evidence type="ECO:0000313" key="8">
    <source>
        <dbReference type="Proteomes" id="UP000649617"/>
    </source>
</evidence>
<feature type="transmembrane region" description="Helical" evidence="6">
    <location>
        <begin position="172"/>
        <end position="192"/>
    </location>
</feature>
<comment type="caution">
    <text evidence="7">The sequence shown here is derived from an EMBL/GenBank/DDBJ whole genome shotgun (WGS) entry which is preliminary data.</text>
</comment>
<dbReference type="OrthoDB" id="10680077at2759"/>
<dbReference type="Proteomes" id="UP000649617">
    <property type="component" value="Unassembled WGS sequence"/>
</dbReference>
<keyword evidence="8" id="KW-1185">Reference proteome</keyword>
<dbReference type="Pfam" id="PF05251">
    <property type="entry name" value="Ost5"/>
    <property type="match status" value="1"/>
</dbReference>
<proteinExistence type="inferred from homology"/>
<comment type="caution">
    <text evidence="6">Lacks conserved residue(s) required for the propagation of feature annotation.</text>
</comment>
<evidence type="ECO:0000256" key="2">
    <source>
        <dbReference type="ARBA" id="ARBA00009825"/>
    </source>
</evidence>
<evidence type="ECO:0000256" key="6">
    <source>
        <dbReference type="RuleBase" id="RU367008"/>
    </source>
</evidence>
<dbReference type="GO" id="GO:0006487">
    <property type="term" value="P:protein N-linked glycosylation"/>
    <property type="evidence" value="ECO:0007669"/>
    <property type="project" value="UniProtKB-UniRule"/>
</dbReference>
<feature type="transmembrane region" description="Helical" evidence="6">
    <location>
        <begin position="109"/>
        <end position="126"/>
    </location>
</feature>
<sequence length="196" mass="21073">MLQQELTKNSMTIKLHRWVGVAEDCGSNGFAVEGPVVTAGACAPASSSASLDWTTTGQRQNEGCQAPARRSAASHVVQPAAWLCLGLALMLASAVPAEYLDLRALMQELILATNTLLLALPSFLPLSSQACLALPLLGVAWLLLIHFVWREVSMLSGLPEKQPRRLVVPQPIVAMLSSTCFGYGTFFLFNWAGVYS</sequence>
<evidence type="ECO:0000256" key="5">
    <source>
        <dbReference type="ARBA" id="ARBA00023136"/>
    </source>
</evidence>
<organism evidence="7 8">
    <name type="scientific">Symbiodinium pilosum</name>
    <name type="common">Dinoflagellate</name>
    <dbReference type="NCBI Taxonomy" id="2952"/>
    <lineage>
        <taxon>Eukaryota</taxon>
        <taxon>Sar</taxon>
        <taxon>Alveolata</taxon>
        <taxon>Dinophyceae</taxon>
        <taxon>Suessiales</taxon>
        <taxon>Symbiodiniaceae</taxon>
        <taxon>Symbiodinium</taxon>
    </lineage>
</organism>
<dbReference type="EMBL" id="CAJNIZ010012891">
    <property type="protein sequence ID" value="CAE7339849.1"/>
    <property type="molecule type" value="Genomic_DNA"/>
</dbReference>
<accession>A0A812P737</accession>
<comment type="function">
    <text evidence="6">Subunit of the oligosaccharyl transferase (OST) complex that catalyzes the initial transfer of a defined glycan (Glc(3)Man(9)GlcNAc(2) in eukaryotes) from the lipid carrier dolichol-pyrophosphate to an asparagine residue within an Asn-X-Ser/Thr consensus motif in nascent polypeptide chains, the first step in protein N-glycosylation. N-glycosylation occurs cotranslationally and the complex associates with the Sec61 complex at the channel-forming translocon complex that mediates protein translocation across the endoplasmic reticulum (ER). All subunits are required for a maximal enzyme activity.</text>
</comment>
<evidence type="ECO:0000313" key="7">
    <source>
        <dbReference type="EMBL" id="CAE7339849.1"/>
    </source>
</evidence>
<keyword evidence="4 6" id="KW-1133">Transmembrane helix</keyword>
<evidence type="ECO:0000256" key="1">
    <source>
        <dbReference type="ARBA" id="ARBA00004141"/>
    </source>
</evidence>
<gene>
    <name evidence="7" type="ORF">SPIL2461_LOCUS7990</name>
</gene>
<dbReference type="GO" id="GO:0008250">
    <property type="term" value="C:oligosaccharyltransferase complex"/>
    <property type="evidence" value="ECO:0007669"/>
    <property type="project" value="UniProtKB-UniRule"/>
</dbReference>
<evidence type="ECO:0000256" key="4">
    <source>
        <dbReference type="ARBA" id="ARBA00022989"/>
    </source>
</evidence>
<feature type="transmembrane region" description="Helical" evidence="6">
    <location>
        <begin position="80"/>
        <end position="97"/>
    </location>
</feature>
<feature type="transmembrane region" description="Helical" evidence="6">
    <location>
        <begin position="132"/>
        <end position="152"/>
    </location>
</feature>
<keyword evidence="3 6" id="KW-0812">Transmembrane</keyword>
<comment type="similarity">
    <text evidence="2 6">Belongs to the OST5 family.</text>
</comment>
<protein>
    <recommendedName>
        <fullName evidence="6">Dolichyl-diphosphooligosaccharide-protein glycosyltransferase subunit OST5</fullName>
    </recommendedName>
</protein>
<name>A0A812P737_SYMPI</name>
<comment type="subcellular location">
    <subcellularLocation>
        <location evidence="1 6">Membrane</location>
        <topology evidence="1 6">Multi-pass membrane protein</topology>
    </subcellularLocation>
</comment>
<dbReference type="AlphaFoldDB" id="A0A812P737"/>
<reference evidence="7" key="1">
    <citation type="submission" date="2021-02" db="EMBL/GenBank/DDBJ databases">
        <authorList>
            <person name="Dougan E. K."/>
            <person name="Rhodes N."/>
            <person name="Thang M."/>
            <person name="Chan C."/>
        </authorList>
    </citation>
    <scope>NUCLEOTIDE SEQUENCE</scope>
</reference>
<dbReference type="InterPro" id="IPR007915">
    <property type="entry name" value="TMEM258/Ost5"/>
</dbReference>
<comment type="subunit">
    <text evidence="6">Component of the oligosaccharyltransferase (OST) complex.</text>
</comment>
<keyword evidence="5 6" id="KW-0472">Membrane</keyword>
<evidence type="ECO:0000256" key="3">
    <source>
        <dbReference type="ARBA" id="ARBA00022692"/>
    </source>
</evidence>